<gene>
    <name evidence="12" type="ORF">ACFPWU_06325</name>
</gene>
<dbReference type="SUPFAM" id="SSF64438">
    <property type="entry name" value="CNF1/YfiH-like putative cysteine hydrolases"/>
    <property type="match status" value="1"/>
</dbReference>
<reference evidence="13" key="1">
    <citation type="journal article" date="2019" name="Int. J. Syst. Evol. Microbiol.">
        <title>The Global Catalogue of Microorganisms (GCM) 10K type strain sequencing project: providing services to taxonomists for standard genome sequencing and annotation.</title>
        <authorList>
            <consortium name="The Broad Institute Genomics Platform"/>
            <consortium name="The Broad Institute Genome Sequencing Center for Infectious Disease"/>
            <person name="Wu L."/>
            <person name="Ma J."/>
        </authorList>
    </citation>
    <scope>NUCLEOTIDE SEQUENCE [LARGE SCALE GENOMIC DNA]</scope>
    <source>
        <strain evidence="13">DFY28</strain>
    </source>
</reference>
<keyword evidence="7" id="KW-0862">Zinc</keyword>
<dbReference type="InterPro" id="IPR038371">
    <property type="entry name" value="Cu_polyphenol_OxRdtase_sf"/>
</dbReference>
<evidence type="ECO:0000256" key="7">
    <source>
        <dbReference type="ARBA" id="ARBA00022833"/>
    </source>
</evidence>
<dbReference type="Pfam" id="PF02578">
    <property type="entry name" value="Cu-oxidase_4"/>
    <property type="match status" value="1"/>
</dbReference>
<dbReference type="Gene3D" id="3.60.140.10">
    <property type="entry name" value="CNF1/YfiH-like putative cysteine hydrolases"/>
    <property type="match status" value="1"/>
</dbReference>
<evidence type="ECO:0000256" key="5">
    <source>
        <dbReference type="ARBA" id="ARBA00022723"/>
    </source>
</evidence>
<keyword evidence="5" id="KW-0479">Metal-binding</keyword>
<keyword evidence="13" id="KW-1185">Reference proteome</keyword>
<organism evidence="12 13">
    <name type="scientific">Nocardioides yefusunii</name>
    <dbReference type="NCBI Taxonomy" id="2500546"/>
    <lineage>
        <taxon>Bacteria</taxon>
        <taxon>Bacillati</taxon>
        <taxon>Actinomycetota</taxon>
        <taxon>Actinomycetes</taxon>
        <taxon>Propionibacteriales</taxon>
        <taxon>Nocardioidaceae</taxon>
        <taxon>Nocardioides</taxon>
    </lineage>
</organism>
<dbReference type="CDD" id="cd16833">
    <property type="entry name" value="YfiH"/>
    <property type="match status" value="1"/>
</dbReference>
<comment type="caution">
    <text evidence="12">The sequence shown here is derived from an EMBL/GenBank/DDBJ whole genome shotgun (WGS) entry which is preliminary data.</text>
</comment>
<dbReference type="InterPro" id="IPR003730">
    <property type="entry name" value="Cu_polyphenol_OxRdtase"/>
</dbReference>
<comment type="function">
    <text evidence="2">Purine nucleoside enzyme that catalyzes the phosphorolysis of adenosine and inosine nucleosides, yielding D-ribose 1-phosphate and the respective free bases, adenine and hypoxanthine. Also catalyzes the phosphorolysis of S-methyl-5'-thioadenosine into adenine and S-methyl-5-thio-alpha-D-ribose 1-phosphate. Also has adenosine deaminase activity.</text>
</comment>
<sequence>MTTWTSPTSSSEDADLYLHRDRVSGAVQVEVAFTSNMIDVAERPQEPGAVEAALAVLEESLTVPVARMRQVHGIGVHEVRLVDGRPTEVPEADALVTTERGVALMTRSADCVPVLLADVTNGVIGALHAGRVGFDDGVVPAAVEAMRELGAEEITAWLGPAACGRCYEVPAEMRADVAGRHPAAWTETRVGTPALDVVGGVREQLVDEDVDVLDLPICTMEDERTFSHRRQQGAAGRAAGLVWMRP</sequence>
<keyword evidence="4" id="KW-0808">Transferase</keyword>
<dbReference type="Proteomes" id="UP001596098">
    <property type="component" value="Unassembled WGS sequence"/>
</dbReference>
<evidence type="ECO:0000256" key="1">
    <source>
        <dbReference type="ARBA" id="ARBA00000553"/>
    </source>
</evidence>
<evidence type="ECO:0000313" key="13">
    <source>
        <dbReference type="Proteomes" id="UP001596098"/>
    </source>
</evidence>
<protein>
    <submittedName>
        <fullName evidence="12">Polyphenol oxidase family protein</fullName>
    </submittedName>
</protein>
<evidence type="ECO:0000256" key="3">
    <source>
        <dbReference type="ARBA" id="ARBA00007353"/>
    </source>
</evidence>
<dbReference type="InterPro" id="IPR011324">
    <property type="entry name" value="Cytotoxic_necrot_fac-like_cat"/>
</dbReference>
<evidence type="ECO:0000256" key="8">
    <source>
        <dbReference type="ARBA" id="ARBA00023008"/>
    </source>
</evidence>
<accession>A0ABW1QXM1</accession>
<keyword evidence="8" id="KW-0186">Copper</keyword>
<dbReference type="PANTHER" id="PTHR30616">
    <property type="entry name" value="UNCHARACTERIZED PROTEIN YFIH"/>
    <property type="match status" value="1"/>
</dbReference>
<proteinExistence type="inferred from homology"/>
<dbReference type="RefSeq" id="WP_239022065.1">
    <property type="nucleotide sequence ID" value="NZ_CP034929.1"/>
</dbReference>
<evidence type="ECO:0000256" key="2">
    <source>
        <dbReference type="ARBA" id="ARBA00003215"/>
    </source>
</evidence>
<evidence type="ECO:0000256" key="11">
    <source>
        <dbReference type="ARBA" id="ARBA00049893"/>
    </source>
</evidence>
<keyword evidence="6" id="KW-0378">Hydrolase</keyword>
<comment type="catalytic activity">
    <reaction evidence="9">
        <text>adenosine + H2O + H(+) = inosine + NH4(+)</text>
        <dbReference type="Rhea" id="RHEA:24408"/>
        <dbReference type="ChEBI" id="CHEBI:15377"/>
        <dbReference type="ChEBI" id="CHEBI:15378"/>
        <dbReference type="ChEBI" id="CHEBI:16335"/>
        <dbReference type="ChEBI" id="CHEBI:17596"/>
        <dbReference type="ChEBI" id="CHEBI:28938"/>
        <dbReference type="EC" id="3.5.4.4"/>
    </reaction>
    <physiologicalReaction direction="left-to-right" evidence="9">
        <dbReference type="Rhea" id="RHEA:24409"/>
    </physiologicalReaction>
</comment>
<evidence type="ECO:0000256" key="6">
    <source>
        <dbReference type="ARBA" id="ARBA00022801"/>
    </source>
</evidence>
<comment type="catalytic activity">
    <reaction evidence="11">
        <text>S-methyl-5'-thioadenosine + phosphate = 5-(methylsulfanyl)-alpha-D-ribose 1-phosphate + adenine</text>
        <dbReference type="Rhea" id="RHEA:11852"/>
        <dbReference type="ChEBI" id="CHEBI:16708"/>
        <dbReference type="ChEBI" id="CHEBI:17509"/>
        <dbReference type="ChEBI" id="CHEBI:43474"/>
        <dbReference type="ChEBI" id="CHEBI:58533"/>
        <dbReference type="EC" id="2.4.2.28"/>
    </reaction>
    <physiologicalReaction direction="left-to-right" evidence="11">
        <dbReference type="Rhea" id="RHEA:11853"/>
    </physiologicalReaction>
</comment>
<comment type="catalytic activity">
    <reaction evidence="1">
        <text>inosine + phosphate = alpha-D-ribose 1-phosphate + hypoxanthine</text>
        <dbReference type="Rhea" id="RHEA:27646"/>
        <dbReference type="ChEBI" id="CHEBI:17368"/>
        <dbReference type="ChEBI" id="CHEBI:17596"/>
        <dbReference type="ChEBI" id="CHEBI:43474"/>
        <dbReference type="ChEBI" id="CHEBI:57720"/>
        <dbReference type="EC" id="2.4.2.1"/>
    </reaction>
    <physiologicalReaction direction="left-to-right" evidence="1">
        <dbReference type="Rhea" id="RHEA:27647"/>
    </physiologicalReaction>
</comment>
<name>A0ABW1QXM1_9ACTN</name>
<comment type="similarity">
    <text evidence="3">Belongs to the purine nucleoside phosphorylase YfiH/LACC1 family.</text>
</comment>
<comment type="catalytic activity">
    <reaction evidence="10">
        <text>adenosine + phosphate = alpha-D-ribose 1-phosphate + adenine</text>
        <dbReference type="Rhea" id="RHEA:27642"/>
        <dbReference type="ChEBI" id="CHEBI:16335"/>
        <dbReference type="ChEBI" id="CHEBI:16708"/>
        <dbReference type="ChEBI" id="CHEBI:43474"/>
        <dbReference type="ChEBI" id="CHEBI:57720"/>
        <dbReference type="EC" id="2.4.2.1"/>
    </reaction>
    <physiologicalReaction direction="left-to-right" evidence="10">
        <dbReference type="Rhea" id="RHEA:27643"/>
    </physiologicalReaction>
</comment>
<evidence type="ECO:0000256" key="4">
    <source>
        <dbReference type="ARBA" id="ARBA00022679"/>
    </source>
</evidence>
<evidence type="ECO:0000256" key="9">
    <source>
        <dbReference type="ARBA" id="ARBA00047989"/>
    </source>
</evidence>
<dbReference type="PANTHER" id="PTHR30616:SF2">
    <property type="entry name" value="PURINE NUCLEOSIDE PHOSPHORYLASE LACC1"/>
    <property type="match status" value="1"/>
</dbReference>
<evidence type="ECO:0000313" key="12">
    <source>
        <dbReference type="EMBL" id="MFC6153279.1"/>
    </source>
</evidence>
<evidence type="ECO:0000256" key="10">
    <source>
        <dbReference type="ARBA" id="ARBA00048968"/>
    </source>
</evidence>
<dbReference type="EMBL" id="JBHSQI010000003">
    <property type="protein sequence ID" value="MFC6153279.1"/>
    <property type="molecule type" value="Genomic_DNA"/>
</dbReference>